<dbReference type="PANTHER" id="PTHR23055:SF69">
    <property type="entry name" value="NEURONAL CALCIUM SENSOR 2"/>
    <property type="match status" value="1"/>
</dbReference>
<comment type="caution">
    <text evidence="7">The sequence shown here is derived from an EMBL/GenBank/DDBJ whole genome shotgun (WGS) entry which is preliminary data.</text>
</comment>
<keyword evidence="2" id="KW-0479">Metal-binding</keyword>
<dbReference type="Pfam" id="PF00036">
    <property type="entry name" value="EF-hand_1"/>
    <property type="match status" value="1"/>
</dbReference>
<evidence type="ECO:0000313" key="8">
    <source>
        <dbReference type="EMBL" id="CAF1001787.1"/>
    </source>
</evidence>
<dbReference type="Pfam" id="PF13499">
    <property type="entry name" value="EF-hand_7"/>
    <property type="match status" value="1"/>
</dbReference>
<evidence type="ECO:0000256" key="4">
    <source>
        <dbReference type="ARBA" id="ARBA00022837"/>
    </source>
</evidence>
<dbReference type="Proteomes" id="UP000663882">
    <property type="component" value="Unassembled WGS sequence"/>
</dbReference>
<dbReference type="OrthoDB" id="9346256at2759"/>
<dbReference type="EMBL" id="CAJNOH010000028">
    <property type="protein sequence ID" value="CAF0780103.1"/>
    <property type="molecule type" value="Genomic_DNA"/>
</dbReference>
<evidence type="ECO:0000256" key="2">
    <source>
        <dbReference type="ARBA" id="ARBA00022723"/>
    </source>
</evidence>
<evidence type="ECO:0000256" key="1">
    <source>
        <dbReference type="ARBA" id="ARBA00006049"/>
    </source>
</evidence>
<keyword evidence="10" id="KW-1185">Reference proteome</keyword>
<dbReference type="InterPro" id="IPR011992">
    <property type="entry name" value="EF-hand-dom_pair"/>
</dbReference>
<keyword evidence="3" id="KW-0677">Repeat</keyword>
<dbReference type="Gene3D" id="1.10.238.10">
    <property type="entry name" value="EF-hand"/>
    <property type="match status" value="1"/>
</dbReference>
<accession>A0A813WMA0</accession>
<dbReference type="PROSITE" id="PS00018">
    <property type="entry name" value="EF_HAND_1"/>
    <property type="match status" value="3"/>
</dbReference>
<dbReference type="CDD" id="cd00051">
    <property type="entry name" value="EFh"/>
    <property type="match status" value="2"/>
</dbReference>
<evidence type="ECO:0000256" key="3">
    <source>
        <dbReference type="ARBA" id="ARBA00022737"/>
    </source>
</evidence>
<dbReference type="SUPFAM" id="SSF47473">
    <property type="entry name" value="EF-hand"/>
    <property type="match status" value="1"/>
</dbReference>
<gene>
    <name evidence="9" type="ORF">FNK824_LOCUS18541</name>
    <name evidence="8" type="ORF">JXQ802_LOCUS14209</name>
    <name evidence="6" type="ORF">PYM288_LOCUS3575</name>
    <name evidence="7" type="ORF">RFH988_LOCUS6629</name>
</gene>
<evidence type="ECO:0000313" key="9">
    <source>
        <dbReference type="EMBL" id="CAF3862338.1"/>
    </source>
</evidence>
<dbReference type="FunFam" id="1.10.238.10:FF:000009">
    <property type="entry name" value="Visinin-like protein 1"/>
    <property type="match status" value="1"/>
</dbReference>
<dbReference type="Proteomes" id="UP000663874">
    <property type="component" value="Unassembled WGS sequence"/>
</dbReference>
<dbReference type="Proteomes" id="UP000663870">
    <property type="component" value="Unassembled WGS sequence"/>
</dbReference>
<evidence type="ECO:0000313" key="10">
    <source>
        <dbReference type="Proteomes" id="UP000663870"/>
    </source>
</evidence>
<evidence type="ECO:0000313" key="11">
    <source>
        <dbReference type="Proteomes" id="UP000663882"/>
    </source>
</evidence>
<dbReference type="AlphaFoldDB" id="A0A813WMA0"/>
<reference evidence="7" key="1">
    <citation type="submission" date="2021-02" db="EMBL/GenBank/DDBJ databases">
        <authorList>
            <person name="Nowell W R."/>
        </authorList>
    </citation>
    <scope>NUCLEOTIDE SEQUENCE</scope>
</reference>
<dbReference type="InterPro" id="IPR018247">
    <property type="entry name" value="EF_Hand_1_Ca_BS"/>
</dbReference>
<dbReference type="SMART" id="SM00054">
    <property type="entry name" value="EFh"/>
    <property type="match status" value="3"/>
</dbReference>
<organism evidence="7 11">
    <name type="scientific">Rotaria sordida</name>
    <dbReference type="NCBI Taxonomy" id="392033"/>
    <lineage>
        <taxon>Eukaryota</taxon>
        <taxon>Metazoa</taxon>
        <taxon>Spiralia</taxon>
        <taxon>Gnathifera</taxon>
        <taxon>Rotifera</taxon>
        <taxon>Eurotatoria</taxon>
        <taxon>Bdelloidea</taxon>
        <taxon>Philodinida</taxon>
        <taxon>Philodinidae</taxon>
        <taxon>Rotaria</taxon>
    </lineage>
</organism>
<dbReference type="PROSITE" id="PS50222">
    <property type="entry name" value="EF_HAND_2"/>
    <property type="match status" value="3"/>
</dbReference>
<dbReference type="InterPro" id="IPR028846">
    <property type="entry name" value="Recoverin"/>
</dbReference>
<comment type="similarity">
    <text evidence="1">Belongs to the recoverin family.</text>
</comment>
<dbReference type="EMBL" id="CAJNOL010000315">
    <property type="protein sequence ID" value="CAF1001787.1"/>
    <property type="molecule type" value="Genomic_DNA"/>
</dbReference>
<proteinExistence type="inferred from homology"/>
<sequence>MGNQQHKRITSTELTQKQIAVLKATTKFTEKEIREWHEGFIRDCPTGRLDKKKFIEIFQAFYPKGQVENYCKHAFRTFDTNNDGRIDFQEFLLAIATTSQGDLDTRLAAVFDMYDISNDGLIDEKELTTLISAMYDLLGEIVCKDDYEPKTIAAAVIEKLDVNGDKKLNKAEFIAGCKNNQIVRQLLAPNI</sequence>
<feature type="domain" description="EF-hand" evidence="5">
    <location>
        <begin position="148"/>
        <end position="183"/>
    </location>
</feature>
<evidence type="ECO:0000313" key="7">
    <source>
        <dbReference type="EMBL" id="CAF0854349.1"/>
    </source>
</evidence>
<dbReference type="EMBL" id="CAJOBE010003115">
    <property type="protein sequence ID" value="CAF3862338.1"/>
    <property type="molecule type" value="Genomic_DNA"/>
</dbReference>
<dbReference type="Proteomes" id="UP000663854">
    <property type="component" value="Unassembled WGS sequence"/>
</dbReference>
<protein>
    <recommendedName>
        <fullName evidence="5">EF-hand domain-containing protein</fullName>
    </recommendedName>
</protein>
<feature type="domain" description="EF-hand" evidence="5">
    <location>
        <begin position="102"/>
        <end position="137"/>
    </location>
</feature>
<evidence type="ECO:0000259" key="5">
    <source>
        <dbReference type="PROSITE" id="PS50222"/>
    </source>
</evidence>
<dbReference type="GO" id="GO:0005509">
    <property type="term" value="F:calcium ion binding"/>
    <property type="evidence" value="ECO:0007669"/>
    <property type="project" value="InterPro"/>
</dbReference>
<dbReference type="PRINTS" id="PR00450">
    <property type="entry name" value="RECOVERIN"/>
</dbReference>
<evidence type="ECO:0000313" key="6">
    <source>
        <dbReference type="EMBL" id="CAF0780103.1"/>
    </source>
</evidence>
<dbReference type="InterPro" id="IPR002048">
    <property type="entry name" value="EF_hand_dom"/>
</dbReference>
<dbReference type="EMBL" id="CAJNOO010000201">
    <property type="protein sequence ID" value="CAF0854349.1"/>
    <property type="molecule type" value="Genomic_DNA"/>
</dbReference>
<keyword evidence="4" id="KW-0106">Calcium</keyword>
<dbReference type="PANTHER" id="PTHR23055">
    <property type="entry name" value="CALCIUM BINDING PROTEINS"/>
    <property type="match status" value="1"/>
</dbReference>
<name>A0A813WMA0_9BILA</name>
<feature type="domain" description="EF-hand" evidence="5">
    <location>
        <begin position="66"/>
        <end position="101"/>
    </location>
</feature>